<reference evidence="2" key="1">
    <citation type="submission" date="2021-01" db="EMBL/GenBank/DDBJ databases">
        <title>Whole genome shotgun sequence of Sphaerimonospora thailandensis NBRC 107569.</title>
        <authorList>
            <person name="Komaki H."/>
            <person name="Tamura T."/>
        </authorList>
    </citation>
    <scope>NUCLEOTIDE SEQUENCE</scope>
    <source>
        <strain evidence="2">NBRC 107569</strain>
    </source>
</reference>
<keyword evidence="1" id="KW-1133">Transmembrane helix</keyword>
<accession>A0A8J3R5K1</accession>
<proteinExistence type="predicted"/>
<protein>
    <submittedName>
        <fullName evidence="2">Membrane protein</fullName>
    </submittedName>
</protein>
<evidence type="ECO:0000313" key="3">
    <source>
        <dbReference type="Proteomes" id="UP000610966"/>
    </source>
</evidence>
<evidence type="ECO:0000313" key="2">
    <source>
        <dbReference type="EMBL" id="GIH68241.1"/>
    </source>
</evidence>
<dbReference type="InterPro" id="IPR012666">
    <property type="entry name" value="CbtA_put"/>
</dbReference>
<dbReference type="Proteomes" id="UP000610966">
    <property type="component" value="Unassembled WGS sequence"/>
</dbReference>
<feature type="transmembrane region" description="Helical" evidence="1">
    <location>
        <begin position="98"/>
        <end position="117"/>
    </location>
</feature>
<feature type="transmembrane region" description="Helical" evidence="1">
    <location>
        <begin position="63"/>
        <end position="86"/>
    </location>
</feature>
<evidence type="ECO:0000256" key="1">
    <source>
        <dbReference type="SAM" id="Phobius"/>
    </source>
</evidence>
<feature type="transmembrane region" description="Helical" evidence="1">
    <location>
        <begin position="137"/>
        <end position="157"/>
    </location>
</feature>
<comment type="caution">
    <text evidence="2">The sequence shown here is derived from an EMBL/GenBank/DDBJ whole genome shotgun (WGS) entry which is preliminary data.</text>
</comment>
<organism evidence="2 3">
    <name type="scientific">Sphaerimonospora thailandensis</name>
    <dbReference type="NCBI Taxonomy" id="795644"/>
    <lineage>
        <taxon>Bacteria</taxon>
        <taxon>Bacillati</taxon>
        <taxon>Actinomycetota</taxon>
        <taxon>Actinomycetes</taxon>
        <taxon>Streptosporangiales</taxon>
        <taxon>Streptosporangiaceae</taxon>
        <taxon>Sphaerimonospora</taxon>
    </lineage>
</organism>
<sequence length="247" mass="25731">MMRSLLIRGMLVGLAAAALAYVVAWFLGEPQVALAISFEEAKAAAAGEATEPELVSRTVQETFGLITALAVFGVAFGGLFSIAFALAHGRIGSHRPHVTSALVALAGFVTVYVVPFLKYPPSPPAVGDPDTIGTRTGLYFTLIVLSLLAAGLAGYAGRRLVARLGGWNAGLTAVGVFVVIVMVIYLVMPSIDEVPADFSATVLWRFRLASLAIQATTWATLGLLFGTLAERVFTGTGAARRPAPAGV</sequence>
<keyword evidence="1" id="KW-0472">Membrane</keyword>
<keyword evidence="1" id="KW-0812">Transmembrane</keyword>
<dbReference type="AlphaFoldDB" id="A0A8J3R5K1"/>
<keyword evidence="3" id="KW-1185">Reference proteome</keyword>
<name>A0A8J3R5K1_9ACTN</name>
<dbReference type="EMBL" id="BOOG01000007">
    <property type="protein sequence ID" value="GIH68241.1"/>
    <property type="molecule type" value="Genomic_DNA"/>
</dbReference>
<dbReference type="Pfam" id="PF09490">
    <property type="entry name" value="CbtA"/>
    <property type="match status" value="1"/>
</dbReference>
<feature type="transmembrane region" description="Helical" evidence="1">
    <location>
        <begin position="169"/>
        <end position="188"/>
    </location>
</feature>
<gene>
    <name evidence="2" type="ORF">Mth01_04940</name>
</gene>
<feature type="transmembrane region" description="Helical" evidence="1">
    <location>
        <begin position="208"/>
        <end position="229"/>
    </location>
</feature>
<dbReference type="RefSeq" id="WP_204010474.1">
    <property type="nucleotide sequence ID" value="NZ_BOOG01000007.1"/>
</dbReference>